<evidence type="ECO:0000313" key="1">
    <source>
        <dbReference type="EMBL" id="KZS22028.1"/>
    </source>
</evidence>
<protein>
    <submittedName>
        <fullName evidence="1">Uncharacterized protein</fullName>
    </submittedName>
</protein>
<sequence>MSKLYALRFTKENMKAEKVATLYGSNVNTSMRTRESFVIKSQFRNDEVSPYSVLVLGLKENGCHKHSWGWSFSHEDFGKRHC</sequence>
<evidence type="ECO:0000313" key="2">
    <source>
        <dbReference type="Proteomes" id="UP000076858"/>
    </source>
</evidence>
<dbReference type="EMBL" id="LRGB01000005">
    <property type="protein sequence ID" value="KZS22028.1"/>
    <property type="molecule type" value="Genomic_DNA"/>
</dbReference>
<keyword evidence="2" id="KW-1185">Reference proteome</keyword>
<proteinExistence type="predicted"/>
<reference evidence="1 2" key="1">
    <citation type="submission" date="2016-03" db="EMBL/GenBank/DDBJ databases">
        <title>EvidentialGene: Evidence-directed Construction of Genes on Genomes.</title>
        <authorList>
            <person name="Gilbert D.G."/>
            <person name="Choi J.-H."/>
            <person name="Mockaitis K."/>
            <person name="Colbourne J."/>
            <person name="Pfrender M."/>
        </authorList>
    </citation>
    <scope>NUCLEOTIDE SEQUENCE [LARGE SCALE GENOMIC DNA]</scope>
    <source>
        <strain evidence="1 2">Xinb3</strain>
        <tissue evidence="1">Complete organism</tissue>
    </source>
</reference>
<dbReference type="Proteomes" id="UP000076858">
    <property type="component" value="Unassembled WGS sequence"/>
</dbReference>
<dbReference type="AlphaFoldDB" id="A0A162TA06"/>
<gene>
    <name evidence="1" type="ORF">APZ42_010915</name>
</gene>
<name>A0A162TA06_9CRUS</name>
<accession>A0A162TA06</accession>
<organism evidence="1 2">
    <name type="scientific">Daphnia magna</name>
    <dbReference type="NCBI Taxonomy" id="35525"/>
    <lineage>
        <taxon>Eukaryota</taxon>
        <taxon>Metazoa</taxon>
        <taxon>Ecdysozoa</taxon>
        <taxon>Arthropoda</taxon>
        <taxon>Crustacea</taxon>
        <taxon>Branchiopoda</taxon>
        <taxon>Diplostraca</taxon>
        <taxon>Cladocera</taxon>
        <taxon>Anomopoda</taxon>
        <taxon>Daphniidae</taxon>
        <taxon>Daphnia</taxon>
    </lineage>
</organism>
<comment type="caution">
    <text evidence="1">The sequence shown here is derived from an EMBL/GenBank/DDBJ whole genome shotgun (WGS) entry which is preliminary data.</text>
</comment>